<sequence length="143" mass="16126">MTKASQFLSFDGRQEELFCANKYCCHHSRVFVGIVLHVGEVSLDLVFTGLYPALCVRVKRPGLAAVQKDVDYVKLEEPLHGGRKLMELLIHSLLSLAHRFGFYGDSYFWTAAVLVPFLERFAPKHLKPVISSNILTFTLKSAL</sequence>
<evidence type="ECO:0000313" key="1">
    <source>
        <dbReference type="EMBL" id="KAH3734899.1"/>
    </source>
</evidence>
<gene>
    <name evidence="1" type="ORF">DPMN_041350</name>
</gene>
<dbReference type="Proteomes" id="UP000828390">
    <property type="component" value="Unassembled WGS sequence"/>
</dbReference>
<accession>A0A9D4CZ94</accession>
<dbReference type="AlphaFoldDB" id="A0A9D4CZ94"/>
<reference evidence="1" key="2">
    <citation type="submission" date="2020-11" db="EMBL/GenBank/DDBJ databases">
        <authorList>
            <person name="McCartney M.A."/>
            <person name="Auch B."/>
            <person name="Kono T."/>
            <person name="Mallez S."/>
            <person name="Becker A."/>
            <person name="Gohl D.M."/>
            <person name="Silverstein K.A.T."/>
            <person name="Koren S."/>
            <person name="Bechman K.B."/>
            <person name="Herman A."/>
            <person name="Abrahante J.E."/>
            <person name="Garbe J."/>
        </authorList>
    </citation>
    <scope>NUCLEOTIDE SEQUENCE</scope>
    <source>
        <strain evidence="1">Duluth1</strain>
        <tissue evidence="1">Whole animal</tissue>
    </source>
</reference>
<comment type="caution">
    <text evidence="1">The sequence shown here is derived from an EMBL/GenBank/DDBJ whole genome shotgun (WGS) entry which is preliminary data.</text>
</comment>
<organism evidence="1 2">
    <name type="scientific">Dreissena polymorpha</name>
    <name type="common">Zebra mussel</name>
    <name type="synonym">Mytilus polymorpha</name>
    <dbReference type="NCBI Taxonomy" id="45954"/>
    <lineage>
        <taxon>Eukaryota</taxon>
        <taxon>Metazoa</taxon>
        <taxon>Spiralia</taxon>
        <taxon>Lophotrochozoa</taxon>
        <taxon>Mollusca</taxon>
        <taxon>Bivalvia</taxon>
        <taxon>Autobranchia</taxon>
        <taxon>Heteroconchia</taxon>
        <taxon>Euheterodonta</taxon>
        <taxon>Imparidentia</taxon>
        <taxon>Neoheterodontei</taxon>
        <taxon>Myida</taxon>
        <taxon>Dreissenoidea</taxon>
        <taxon>Dreissenidae</taxon>
        <taxon>Dreissena</taxon>
    </lineage>
</organism>
<protein>
    <submittedName>
        <fullName evidence="1">Uncharacterized protein</fullName>
    </submittedName>
</protein>
<dbReference type="EMBL" id="JAIWYP010000011">
    <property type="protein sequence ID" value="KAH3734899.1"/>
    <property type="molecule type" value="Genomic_DNA"/>
</dbReference>
<evidence type="ECO:0000313" key="2">
    <source>
        <dbReference type="Proteomes" id="UP000828390"/>
    </source>
</evidence>
<proteinExistence type="predicted"/>
<keyword evidence="2" id="KW-1185">Reference proteome</keyword>
<reference evidence="1" key="1">
    <citation type="journal article" date="2019" name="bioRxiv">
        <title>The Genome of the Zebra Mussel, Dreissena polymorpha: A Resource for Invasive Species Research.</title>
        <authorList>
            <person name="McCartney M.A."/>
            <person name="Auch B."/>
            <person name="Kono T."/>
            <person name="Mallez S."/>
            <person name="Zhang Y."/>
            <person name="Obille A."/>
            <person name="Becker A."/>
            <person name="Abrahante J.E."/>
            <person name="Garbe J."/>
            <person name="Badalamenti J.P."/>
            <person name="Herman A."/>
            <person name="Mangelson H."/>
            <person name="Liachko I."/>
            <person name="Sullivan S."/>
            <person name="Sone E.D."/>
            <person name="Koren S."/>
            <person name="Silverstein K.A.T."/>
            <person name="Beckman K.B."/>
            <person name="Gohl D.M."/>
        </authorList>
    </citation>
    <scope>NUCLEOTIDE SEQUENCE</scope>
    <source>
        <strain evidence="1">Duluth1</strain>
        <tissue evidence="1">Whole animal</tissue>
    </source>
</reference>
<name>A0A9D4CZ94_DREPO</name>